<dbReference type="InterPro" id="IPR017900">
    <property type="entry name" value="4Fe4S_Fe_S_CS"/>
</dbReference>
<dbReference type="PRINTS" id="PR00069">
    <property type="entry name" value="ALDKETRDTASE"/>
</dbReference>
<dbReference type="SUPFAM" id="SSF46548">
    <property type="entry name" value="alpha-helical ferredoxin"/>
    <property type="match status" value="1"/>
</dbReference>
<dbReference type="Pfam" id="PF13534">
    <property type="entry name" value="Fer4_17"/>
    <property type="match status" value="1"/>
</dbReference>
<reference evidence="5 6" key="1">
    <citation type="submission" date="2016-07" db="EMBL/GenBank/DDBJ databases">
        <title>Genome and transcriptome analysis of iron-reducing fermentative bacteria Anoxybacter fermentans.</title>
        <authorList>
            <person name="Zeng X."/>
            <person name="Shao Z."/>
        </authorList>
    </citation>
    <scope>NUCLEOTIDE SEQUENCE [LARGE SCALE GENOMIC DNA]</scope>
    <source>
        <strain evidence="5 6">DY22613</strain>
    </source>
</reference>
<dbReference type="PANTHER" id="PTHR43312">
    <property type="entry name" value="D-THREO-ALDOSE 1-DEHYDROGENASE"/>
    <property type="match status" value="1"/>
</dbReference>
<dbReference type="Gene3D" id="3.20.20.100">
    <property type="entry name" value="NADP-dependent oxidoreductase domain"/>
    <property type="match status" value="1"/>
</dbReference>
<gene>
    <name evidence="5" type="ORF">BBF96_05005</name>
</gene>
<keyword evidence="3" id="KW-0411">Iron-sulfur</keyword>
<evidence type="ECO:0000313" key="6">
    <source>
        <dbReference type="Proteomes" id="UP000267250"/>
    </source>
</evidence>
<feature type="domain" description="4Fe-4S ferredoxin-type" evidence="4">
    <location>
        <begin position="298"/>
        <end position="329"/>
    </location>
</feature>
<organism evidence="5 6">
    <name type="scientific">Anoxybacter fermentans</name>
    <dbReference type="NCBI Taxonomy" id="1323375"/>
    <lineage>
        <taxon>Bacteria</taxon>
        <taxon>Bacillati</taxon>
        <taxon>Bacillota</taxon>
        <taxon>Clostridia</taxon>
        <taxon>Halanaerobiales</taxon>
        <taxon>Anoxybacter</taxon>
    </lineage>
</organism>
<accession>A0A3Q9HPK5</accession>
<dbReference type="Proteomes" id="UP000267250">
    <property type="component" value="Chromosome"/>
</dbReference>
<evidence type="ECO:0000256" key="2">
    <source>
        <dbReference type="ARBA" id="ARBA00023004"/>
    </source>
</evidence>
<dbReference type="RefSeq" id="WP_127016141.1">
    <property type="nucleotide sequence ID" value="NZ_CP016379.1"/>
</dbReference>
<dbReference type="SUPFAM" id="SSF51430">
    <property type="entry name" value="NAD(P)-linked oxidoreductase"/>
    <property type="match status" value="1"/>
</dbReference>
<name>A0A3Q9HPK5_9FIRM</name>
<evidence type="ECO:0000256" key="3">
    <source>
        <dbReference type="ARBA" id="ARBA00023014"/>
    </source>
</evidence>
<dbReference type="AlphaFoldDB" id="A0A3Q9HPK5"/>
<dbReference type="InterPro" id="IPR053135">
    <property type="entry name" value="AKR2_Oxidoreductase"/>
</dbReference>
<keyword evidence="6" id="KW-1185">Reference proteome</keyword>
<dbReference type="OrthoDB" id="9773828at2"/>
<proteinExistence type="predicted"/>
<protein>
    <submittedName>
        <fullName evidence="5">Aldo/keto reductase</fullName>
    </submittedName>
</protein>
<dbReference type="InterPro" id="IPR036812">
    <property type="entry name" value="NAD(P)_OxRdtase_dom_sf"/>
</dbReference>
<evidence type="ECO:0000256" key="1">
    <source>
        <dbReference type="ARBA" id="ARBA00022723"/>
    </source>
</evidence>
<dbReference type="InterPro" id="IPR017896">
    <property type="entry name" value="4Fe4S_Fe-S-bd"/>
</dbReference>
<keyword evidence="2" id="KW-0408">Iron</keyword>
<dbReference type="CDD" id="cd19100">
    <property type="entry name" value="AKR_unchar"/>
    <property type="match status" value="1"/>
</dbReference>
<dbReference type="InterPro" id="IPR020471">
    <property type="entry name" value="AKR"/>
</dbReference>
<dbReference type="GO" id="GO:0046872">
    <property type="term" value="F:metal ion binding"/>
    <property type="evidence" value="ECO:0007669"/>
    <property type="project" value="UniProtKB-KW"/>
</dbReference>
<dbReference type="PROSITE" id="PS00198">
    <property type="entry name" value="4FE4S_FER_1"/>
    <property type="match status" value="1"/>
</dbReference>
<sequence>MLTAKLGRTELEINPLGFGGIPIQRISFEAATELLEYAINKGINFIDTARLYGDSEAKIGQVIPKYRDQVVIATKAMSRDKAGMAAEIEESLKNLKVNCIDIYQCHNVRSIEQLDQILSDDGAYAALLEAKAQGKIKFIGITSHKTPILIEAIRRDKFDTVQVPFNIIEQEPAKELFHLCKEKNIGVIIMKPLAGGALKDNAPASLKYILNHPVSVVIPGMESKSQVDENLSAVLNPTLTDEEARALQAEAESLGNRFCRKCDYCAPCPNGVDISFMFILDAYYTRYNMPEWATNRYRSLKIDASNCVECGQCEAKCPYELPIIEMLKEVHKHMGKEVHEHIK</sequence>
<evidence type="ECO:0000313" key="5">
    <source>
        <dbReference type="EMBL" id="AZR72806.1"/>
    </source>
</evidence>
<dbReference type="GO" id="GO:0016491">
    <property type="term" value="F:oxidoreductase activity"/>
    <property type="evidence" value="ECO:0007669"/>
    <property type="project" value="InterPro"/>
</dbReference>
<dbReference type="Gene3D" id="3.30.70.20">
    <property type="match status" value="1"/>
</dbReference>
<keyword evidence="1" id="KW-0479">Metal-binding</keyword>
<dbReference type="Pfam" id="PF00248">
    <property type="entry name" value="Aldo_ket_red"/>
    <property type="match status" value="1"/>
</dbReference>
<dbReference type="PANTHER" id="PTHR43312:SF1">
    <property type="entry name" value="NADP-DEPENDENT OXIDOREDUCTASE DOMAIN-CONTAINING PROTEIN"/>
    <property type="match status" value="1"/>
</dbReference>
<evidence type="ECO:0000259" key="4">
    <source>
        <dbReference type="PROSITE" id="PS51379"/>
    </source>
</evidence>
<dbReference type="GO" id="GO:0051536">
    <property type="term" value="F:iron-sulfur cluster binding"/>
    <property type="evidence" value="ECO:0007669"/>
    <property type="project" value="UniProtKB-KW"/>
</dbReference>
<dbReference type="PROSITE" id="PS51379">
    <property type="entry name" value="4FE4S_FER_2"/>
    <property type="match status" value="1"/>
</dbReference>
<dbReference type="EMBL" id="CP016379">
    <property type="protein sequence ID" value="AZR72806.1"/>
    <property type="molecule type" value="Genomic_DNA"/>
</dbReference>
<dbReference type="InterPro" id="IPR023210">
    <property type="entry name" value="NADP_OxRdtase_dom"/>
</dbReference>
<dbReference type="KEGG" id="aft:BBF96_05005"/>